<sequence>MGRNKRVLNKRMKIGKPPKKKFLGVFYVLAFVIALIIVLHSNPLADQQTEMLKKICGCILLGVGCILVYFWYDKLTVLPVELWNSRKLIARLSVNDFKKRYAGSSWGALWAAIQPVVTVILYSIIFGKLFPTAPHILPDGREVQHVLYLTAGLVPWFFFVEALNNGTTALLEYNYLVKKVLFKISILPIIKIIAAMFIHIFFLGVLLVMAWCMGYEPSIYWIQLIYYIGCEFILVLSISYATCALVVFFRDLLQIISIIIQLLQWYTPILWDLNNDIINRVRDHFVNDLHLTIEEIRLYEDLIKVFVKLNPMTYIVEGYRSSIYGETWFFEHFYSSTYFWLCVIVLFCIGTVLFKRLKPHFADVL</sequence>
<dbReference type="GO" id="GO:0140359">
    <property type="term" value="F:ABC-type transporter activity"/>
    <property type="evidence" value="ECO:0007669"/>
    <property type="project" value="InterPro"/>
</dbReference>
<feature type="transmembrane region" description="Helical" evidence="8">
    <location>
        <begin position="337"/>
        <end position="354"/>
    </location>
</feature>
<evidence type="ECO:0000259" key="9">
    <source>
        <dbReference type="Pfam" id="PF01061"/>
    </source>
</evidence>
<evidence type="ECO:0000256" key="5">
    <source>
        <dbReference type="ARBA" id="ARBA00022692"/>
    </source>
</evidence>
<feature type="transmembrane region" description="Helical" evidence="8">
    <location>
        <begin position="51"/>
        <end position="72"/>
    </location>
</feature>
<evidence type="ECO:0000256" key="7">
    <source>
        <dbReference type="ARBA" id="ARBA00023136"/>
    </source>
</evidence>
<comment type="subcellular location">
    <subcellularLocation>
        <location evidence="1">Cell membrane</location>
        <topology evidence="1">Multi-pass membrane protein</topology>
    </subcellularLocation>
</comment>
<evidence type="ECO:0000256" key="3">
    <source>
        <dbReference type="ARBA" id="ARBA00022448"/>
    </source>
</evidence>
<dbReference type="InterPro" id="IPR013525">
    <property type="entry name" value="ABC2_TM"/>
</dbReference>
<evidence type="ECO:0000256" key="6">
    <source>
        <dbReference type="ARBA" id="ARBA00022989"/>
    </source>
</evidence>
<feature type="transmembrane region" description="Helical" evidence="8">
    <location>
        <begin position="21"/>
        <end position="39"/>
    </location>
</feature>
<feature type="transmembrane region" description="Helical" evidence="8">
    <location>
        <begin position="255"/>
        <end position="271"/>
    </location>
</feature>
<dbReference type="PANTHER" id="PTHR30413">
    <property type="entry name" value="INNER MEMBRANE TRANSPORT PERMEASE"/>
    <property type="match status" value="1"/>
</dbReference>
<evidence type="ECO:0000256" key="8">
    <source>
        <dbReference type="SAM" id="Phobius"/>
    </source>
</evidence>
<keyword evidence="4" id="KW-1003">Cell membrane</keyword>
<feature type="transmembrane region" description="Helical" evidence="8">
    <location>
        <begin position="184"/>
        <end position="212"/>
    </location>
</feature>
<proteinExistence type="inferred from homology"/>
<protein>
    <submittedName>
        <fullName evidence="10">Teichoic acid transport system permease protein</fullName>
    </submittedName>
</protein>
<name>A0A1G5GUJ8_9FIRM</name>
<evidence type="ECO:0000256" key="1">
    <source>
        <dbReference type="ARBA" id="ARBA00004651"/>
    </source>
</evidence>
<keyword evidence="3" id="KW-0813">Transport</keyword>
<dbReference type="PANTHER" id="PTHR30413:SF10">
    <property type="entry name" value="CAPSULE POLYSACCHARIDE EXPORT INNER-MEMBRANE PROTEIN CTRC"/>
    <property type="match status" value="1"/>
</dbReference>
<dbReference type="Proteomes" id="UP000183047">
    <property type="component" value="Unassembled WGS sequence"/>
</dbReference>
<reference evidence="11" key="1">
    <citation type="submission" date="2016-10" db="EMBL/GenBank/DDBJ databases">
        <authorList>
            <person name="Varghese N."/>
            <person name="Submissions S."/>
        </authorList>
    </citation>
    <scope>NUCLEOTIDE SEQUENCE [LARGE SCALE GENOMIC DNA]</scope>
    <source>
        <strain evidence="11">XBD2006</strain>
    </source>
</reference>
<feature type="transmembrane region" description="Helical" evidence="8">
    <location>
        <begin position="106"/>
        <end position="125"/>
    </location>
</feature>
<comment type="similarity">
    <text evidence="2">Belongs to the ABC-2 integral membrane protein family.</text>
</comment>
<dbReference type="GO" id="GO:0005886">
    <property type="term" value="C:plasma membrane"/>
    <property type="evidence" value="ECO:0007669"/>
    <property type="project" value="UniProtKB-SubCell"/>
</dbReference>
<evidence type="ECO:0000313" key="10">
    <source>
        <dbReference type="EMBL" id="SCY55081.1"/>
    </source>
</evidence>
<evidence type="ECO:0000256" key="2">
    <source>
        <dbReference type="ARBA" id="ARBA00007783"/>
    </source>
</evidence>
<keyword evidence="6 8" id="KW-1133">Transmembrane helix</keyword>
<dbReference type="EMBL" id="FMUR01000025">
    <property type="protein sequence ID" value="SCY55081.1"/>
    <property type="molecule type" value="Genomic_DNA"/>
</dbReference>
<evidence type="ECO:0000256" key="4">
    <source>
        <dbReference type="ARBA" id="ARBA00022475"/>
    </source>
</evidence>
<dbReference type="AlphaFoldDB" id="A0A1G5GUJ8"/>
<feature type="transmembrane region" description="Helical" evidence="8">
    <location>
        <begin position="145"/>
        <end position="163"/>
    </location>
</feature>
<keyword evidence="11" id="KW-1185">Reference proteome</keyword>
<accession>A0A1G5GUJ8</accession>
<dbReference type="GO" id="GO:0015920">
    <property type="term" value="P:lipopolysaccharide transport"/>
    <property type="evidence" value="ECO:0007669"/>
    <property type="project" value="TreeGrafter"/>
</dbReference>
<gene>
    <name evidence="10" type="ORF">SAMN02910451_03048</name>
</gene>
<dbReference type="Pfam" id="PF01061">
    <property type="entry name" value="ABC2_membrane"/>
    <property type="match status" value="1"/>
</dbReference>
<keyword evidence="7 8" id="KW-0472">Membrane</keyword>
<evidence type="ECO:0000313" key="11">
    <source>
        <dbReference type="Proteomes" id="UP000183047"/>
    </source>
</evidence>
<feature type="transmembrane region" description="Helical" evidence="8">
    <location>
        <begin position="224"/>
        <end position="248"/>
    </location>
</feature>
<keyword evidence="5 8" id="KW-0812">Transmembrane</keyword>
<feature type="domain" description="ABC-2 type transporter transmembrane" evidence="9">
    <location>
        <begin position="92"/>
        <end position="274"/>
    </location>
</feature>
<organism evidence="10 11">
    <name type="scientific">Butyrivibrio hungatei</name>
    <dbReference type="NCBI Taxonomy" id="185008"/>
    <lineage>
        <taxon>Bacteria</taxon>
        <taxon>Bacillati</taxon>
        <taxon>Bacillota</taxon>
        <taxon>Clostridia</taxon>
        <taxon>Lachnospirales</taxon>
        <taxon>Lachnospiraceae</taxon>
        <taxon>Butyrivibrio</taxon>
    </lineage>
</organism>
<dbReference type="OrthoDB" id="9794365at2"/>